<dbReference type="InterPro" id="IPR011008">
    <property type="entry name" value="Dimeric_a/b-barrel"/>
</dbReference>
<dbReference type="Gene3D" id="3.30.70.100">
    <property type="match status" value="1"/>
</dbReference>
<sequence>MTEPTVRVCASFNVRKSALPDFCQAASRIATEAGLDEHCGAVRVQREIGWTRQVSTEAQSLFMLVQEWQSGDALEEHVRSPAAMRFDRDLKEGDILACAPMLSLFGPELLVADLKAMAAEARASGLELPNSEVKTADPVPETKSQGYIKSPGAGKGSPQATGPGSKGARAARASAGGSTKNGAWK</sequence>
<evidence type="ECO:0000313" key="1">
    <source>
        <dbReference type="EMBL" id="CAK9011378.1"/>
    </source>
</evidence>
<protein>
    <submittedName>
        <fullName evidence="1">Uncharacterized protein</fullName>
    </submittedName>
</protein>
<dbReference type="SUPFAM" id="SSF54909">
    <property type="entry name" value="Dimeric alpha+beta barrel"/>
    <property type="match status" value="1"/>
</dbReference>
<name>A0ABP0JAJ5_9DINO</name>
<comment type="caution">
    <text evidence="1">The sequence shown here is derived from an EMBL/GenBank/DDBJ whole genome shotgun (WGS) entry which is preliminary data.</text>
</comment>
<evidence type="ECO:0000313" key="2">
    <source>
        <dbReference type="Proteomes" id="UP001642484"/>
    </source>
</evidence>
<gene>
    <name evidence="1" type="ORF">CCMP2556_LOCUS10421</name>
</gene>
<organism evidence="1 2">
    <name type="scientific">Durusdinium trenchii</name>
    <dbReference type="NCBI Taxonomy" id="1381693"/>
    <lineage>
        <taxon>Eukaryota</taxon>
        <taxon>Sar</taxon>
        <taxon>Alveolata</taxon>
        <taxon>Dinophyceae</taxon>
        <taxon>Suessiales</taxon>
        <taxon>Symbiodiniaceae</taxon>
        <taxon>Durusdinium</taxon>
    </lineage>
</organism>
<dbReference type="EMBL" id="CAXAMN010004891">
    <property type="protein sequence ID" value="CAK9011378.1"/>
    <property type="molecule type" value="Genomic_DNA"/>
</dbReference>
<keyword evidence="2" id="KW-1185">Reference proteome</keyword>
<reference evidence="1 2" key="1">
    <citation type="submission" date="2024-02" db="EMBL/GenBank/DDBJ databases">
        <authorList>
            <person name="Chen Y."/>
            <person name="Shah S."/>
            <person name="Dougan E. K."/>
            <person name="Thang M."/>
            <person name="Chan C."/>
        </authorList>
    </citation>
    <scope>NUCLEOTIDE SEQUENCE [LARGE SCALE GENOMIC DNA]</scope>
</reference>
<proteinExistence type="predicted"/>
<accession>A0ABP0JAJ5</accession>
<dbReference type="Proteomes" id="UP001642484">
    <property type="component" value="Unassembled WGS sequence"/>
</dbReference>